<evidence type="ECO:0000313" key="2">
    <source>
        <dbReference type="EMBL" id="KAK3082770.1"/>
    </source>
</evidence>
<accession>A0AA89BKK9</accession>
<dbReference type="SUPFAM" id="SSF158235">
    <property type="entry name" value="SOCS box-like"/>
    <property type="match status" value="1"/>
</dbReference>
<gene>
    <name evidence="2" type="ORF">FSP39_004942</name>
</gene>
<dbReference type="PROSITE" id="PS50225">
    <property type="entry name" value="SOCS"/>
    <property type="match status" value="1"/>
</dbReference>
<evidence type="ECO:0000313" key="3">
    <source>
        <dbReference type="Proteomes" id="UP001186944"/>
    </source>
</evidence>
<reference evidence="2" key="1">
    <citation type="submission" date="2019-08" db="EMBL/GenBank/DDBJ databases">
        <title>The improved chromosome-level genome for the pearl oyster Pinctada fucata martensii using PacBio sequencing and Hi-C.</title>
        <authorList>
            <person name="Zheng Z."/>
        </authorList>
    </citation>
    <scope>NUCLEOTIDE SEQUENCE</scope>
    <source>
        <strain evidence="2">ZZ-2019</strain>
        <tissue evidence="2">Adductor muscle</tissue>
    </source>
</reference>
<keyword evidence="3" id="KW-1185">Reference proteome</keyword>
<dbReference type="InterPro" id="IPR036036">
    <property type="entry name" value="SOCS_box-like_dom_sf"/>
</dbReference>
<name>A0AA89BKK9_PINIB</name>
<dbReference type="Proteomes" id="UP001186944">
    <property type="component" value="Unassembled WGS sequence"/>
</dbReference>
<sequence>MTDKEVPTAMDQDEQRDTSWVKDVLNLTDEDLIHKFAEDEMLSGRALFYYCLTIGRNLHCHCLRDLELLIKQEEEVLYQNIQRYGVYHEIGCCPHVWKIMEGSEKGTDSIISQKIVLSIYNEDEIRTKRYIFDEYMMKLEKCGDGSRVKLITTHESTQSPANNWTIKVTYYATLSASPILNILTALGRNNVIERLVYDSFIDLGFLKMHIGTYQKSQTLGLMPIHIAIEHQHVQIQKLYLDLLGDGYFYSLESSHIGKMIYLFALKRNDMKIFYLLLKKYKKLRSKVEYQKILSTSMAFSFANGKDAGILKGLAKKGATLDSLPIWVENLTPFTSMMIKEVLEKVVSTADLEVVNLALKSNLLDFDMGYTLERVVFHDRSAFLKIVMKGRPKEISSMVTSDHLVQAVINNSPTVLGLLLEMCMPKKSLKVTKLKPINQNRYVSTHITNQDFRYAARFSSALDSTACSDLLMQRTSRILKIDLFSSAESTRSPLIEIFKFESKYRSRSELLQTIIEKEGIVLSDYGHSPLGEALRVHDHQSIQVLLLAGADPFPVHALSEKYLMDIIHCNVNISDNLKSMLPYKETYQRSIANFLFVLTSVPCFSAADRAYLNIFTRDFEQLSGGSTSSESDTLMRVIDILLNQPSSLQVLCRNVLRNTYRRREIFRLVNSTPLPRQIKRFLLLEGALEEFRATVEPVRLLTNLDCFISKFSDKPS</sequence>
<feature type="domain" description="SOCS box" evidence="1">
    <location>
        <begin position="642"/>
        <end position="681"/>
    </location>
</feature>
<dbReference type="InterPro" id="IPR036770">
    <property type="entry name" value="Ankyrin_rpt-contain_sf"/>
</dbReference>
<evidence type="ECO:0000259" key="1">
    <source>
        <dbReference type="PROSITE" id="PS50225"/>
    </source>
</evidence>
<organism evidence="2 3">
    <name type="scientific">Pinctada imbricata</name>
    <name type="common">Atlantic pearl-oyster</name>
    <name type="synonym">Pinctada martensii</name>
    <dbReference type="NCBI Taxonomy" id="66713"/>
    <lineage>
        <taxon>Eukaryota</taxon>
        <taxon>Metazoa</taxon>
        <taxon>Spiralia</taxon>
        <taxon>Lophotrochozoa</taxon>
        <taxon>Mollusca</taxon>
        <taxon>Bivalvia</taxon>
        <taxon>Autobranchia</taxon>
        <taxon>Pteriomorphia</taxon>
        <taxon>Pterioida</taxon>
        <taxon>Pterioidea</taxon>
        <taxon>Pteriidae</taxon>
        <taxon>Pinctada</taxon>
    </lineage>
</organism>
<comment type="caution">
    <text evidence="2">The sequence shown here is derived from an EMBL/GenBank/DDBJ whole genome shotgun (WGS) entry which is preliminary data.</text>
</comment>
<dbReference type="InterPro" id="IPR001496">
    <property type="entry name" value="SOCS_box"/>
</dbReference>
<dbReference type="SUPFAM" id="SSF48403">
    <property type="entry name" value="Ankyrin repeat"/>
    <property type="match status" value="1"/>
</dbReference>
<protein>
    <recommendedName>
        <fullName evidence="1">SOCS box domain-containing protein</fullName>
    </recommendedName>
</protein>
<dbReference type="GO" id="GO:0035556">
    <property type="term" value="P:intracellular signal transduction"/>
    <property type="evidence" value="ECO:0007669"/>
    <property type="project" value="InterPro"/>
</dbReference>
<dbReference type="AlphaFoldDB" id="A0AA89BKK9"/>
<proteinExistence type="predicted"/>
<dbReference type="EMBL" id="VSWD01000014">
    <property type="protein sequence ID" value="KAK3082770.1"/>
    <property type="molecule type" value="Genomic_DNA"/>
</dbReference>
<dbReference type="SMART" id="SM00969">
    <property type="entry name" value="SOCS_box"/>
    <property type="match status" value="1"/>
</dbReference>